<dbReference type="Gene3D" id="3.40.50.720">
    <property type="entry name" value="NAD(P)-binding Rossmann-like Domain"/>
    <property type="match status" value="2"/>
</dbReference>
<dbReference type="InterPro" id="IPR029753">
    <property type="entry name" value="D-isomer_DH_CS"/>
</dbReference>
<feature type="domain" description="D-isomer specific 2-hydroxyacid dehydrogenase NAD-binding" evidence="12">
    <location>
        <begin position="109"/>
        <end position="284"/>
    </location>
</feature>
<dbReference type="PANTHER" id="PTHR42789:SF1">
    <property type="entry name" value="D-ISOMER SPECIFIC 2-HYDROXYACID DEHYDROGENASE FAMILY PROTEIN (AFU_ORTHOLOGUE AFUA_6G10090)"/>
    <property type="match status" value="1"/>
</dbReference>
<name>A0A4R0QS86_9BIFI</name>
<keyword evidence="15" id="KW-1185">Reference proteome</keyword>
<reference evidence="14 15" key="1">
    <citation type="submission" date="2018-12" db="EMBL/GenBank/DDBJ databases">
        <title>Alloscrdovia theropitheci sp. nov: a novel taxon from the feces of the bleeding-herat monkey (Theropithecus geleda).</title>
        <authorList>
            <person name="Modesto M."/>
        </authorList>
    </citation>
    <scope>NUCLEOTIDE SEQUENCE [LARGE SCALE GENOMIC DNA]</scope>
    <source>
        <strain evidence="14 15">GLDI4/2</strain>
    </source>
</reference>
<dbReference type="PROSITE" id="PS00065">
    <property type="entry name" value="D_2_HYDROXYACID_DH_1"/>
    <property type="match status" value="1"/>
</dbReference>
<dbReference type="CDD" id="cd04901">
    <property type="entry name" value="ACT_3PGDH"/>
    <property type="match status" value="1"/>
</dbReference>
<dbReference type="EMBL" id="RXLP01000023">
    <property type="protein sequence ID" value="TCD53975.1"/>
    <property type="molecule type" value="Genomic_DNA"/>
</dbReference>
<organism evidence="14 15">
    <name type="scientific">Alloscardovia theropitheci</name>
    <dbReference type="NCBI Taxonomy" id="2496842"/>
    <lineage>
        <taxon>Bacteria</taxon>
        <taxon>Bacillati</taxon>
        <taxon>Actinomycetota</taxon>
        <taxon>Actinomycetes</taxon>
        <taxon>Bifidobacteriales</taxon>
        <taxon>Bifidobacteriaceae</taxon>
        <taxon>Alloscardovia</taxon>
    </lineage>
</organism>
<evidence type="ECO:0000256" key="2">
    <source>
        <dbReference type="ARBA" id="ARBA00005854"/>
    </source>
</evidence>
<keyword evidence="6" id="KW-0520">NAD</keyword>
<dbReference type="SUPFAM" id="SSF51735">
    <property type="entry name" value="NAD(P)-binding Rossmann-fold domains"/>
    <property type="match status" value="1"/>
</dbReference>
<dbReference type="Proteomes" id="UP000291289">
    <property type="component" value="Unassembled WGS sequence"/>
</dbReference>
<feature type="domain" description="D-isomer specific 2-hydroxyacid dehydrogenase catalytic" evidence="11">
    <location>
        <begin position="5"/>
        <end position="315"/>
    </location>
</feature>
<comment type="pathway">
    <text evidence="7">Amino-acid biosynthesis.</text>
</comment>
<evidence type="ECO:0000256" key="5">
    <source>
        <dbReference type="ARBA" id="ARBA00023002"/>
    </source>
</evidence>
<dbReference type="GO" id="GO:0047545">
    <property type="term" value="F:(S)-2-hydroxyglutarate dehydrogenase activity"/>
    <property type="evidence" value="ECO:0007669"/>
    <property type="project" value="UniProtKB-ARBA"/>
</dbReference>
<proteinExistence type="inferred from homology"/>
<comment type="caution">
    <text evidence="14">The sequence shown here is derived from an EMBL/GenBank/DDBJ whole genome shotgun (WGS) entry which is preliminary data.</text>
</comment>
<evidence type="ECO:0000259" key="13">
    <source>
        <dbReference type="Pfam" id="PF22629"/>
    </source>
</evidence>
<dbReference type="AlphaFoldDB" id="A0A4R0QS86"/>
<dbReference type="InterPro" id="IPR050857">
    <property type="entry name" value="D-2-hydroxyacid_DH"/>
</dbReference>
<dbReference type="OrthoDB" id="9793626at2"/>
<keyword evidence="4" id="KW-0028">Amino-acid biosynthesis</keyword>
<dbReference type="SUPFAM" id="SSF52283">
    <property type="entry name" value="Formate/glycerate dehydrogenase catalytic domain-like"/>
    <property type="match status" value="1"/>
</dbReference>
<dbReference type="InterPro" id="IPR054480">
    <property type="entry name" value="AHAS_small-like_ACT"/>
</dbReference>
<comment type="function">
    <text evidence="1">Catalyzes the reversible oxidation of 3-phospho-D-glycerate to 3-phosphonooxypyruvate, the first step of the phosphorylated L-serine biosynthesis pathway. Also catalyzes the reversible oxidation of 2-hydroxyglutarate to 2-oxoglutarate.</text>
</comment>
<dbReference type="Pfam" id="PF22629">
    <property type="entry name" value="ACT_AHAS_ss"/>
    <property type="match status" value="1"/>
</dbReference>
<comment type="similarity">
    <text evidence="2 10">Belongs to the D-isomer specific 2-hydroxyacid dehydrogenase family.</text>
</comment>
<dbReference type="FunFam" id="3.40.50.720:FF:000041">
    <property type="entry name" value="D-3-phosphoglycerate dehydrogenase"/>
    <property type="match status" value="1"/>
</dbReference>
<dbReference type="PROSITE" id="PS00671">
    <property type="entry name" value="D_2_HYDROXYACID_DH_3"/>
    <property type="match status" value="1"/>
</dbReference>
<dbReference type="InterPro" id="IPR036291">
    <property type="entry name" value="NAD(P)-bd_dom_sf"/>
</dbReference>
<dbReference type="PANTHER" id="PTHR42789">
    <property type="entry name" value="D-ISOMER SPECIFIC 2-HYDROXYACID DEHYDROGENASE FAMILY PROTEIN (AFU_ORTHOLOGUE AFUA_6G10090)"/>
    <property type="match status" value="1"/>
</dbReference>
<dbReference type="NCBIfam" id="NF008759">
    <property type="entry name" value="PRK11790.1"/>
    <property type="match status" value="1"/>
</dbReference>
<evidence type="ECO:0000259" key="12">
    <source>
        <dbReference type="Pfam" id="PF02826"/>
    </source>
</evidence>
<keyword evidence="5 10" id="KW-0560">Oxidoreductase</keyword>
<feature type="domain" description="Acetolactate synthase small subunit-like ACT" evidence="13">
    <location>
        <begin position="355"/>
        <end position="418"/>
    </location>
</feature>
<dbReference type="InterPro" id="IPR006140">
    <property type="entry name" value="D-isomer_DH_NAD-bd"/>
</dbReference>
<dbReference type="RefSeq" id="WP_131284609.1">
    <property type="nucleotide sequence ID" value="NZ_RXLP01000023.1"/>
</dbReference>
<accession>A0A4R0QS86</accession>
<evidence type="ECO:0000256" key="10">
    <source>
        <dbReference type="RuleBase" id="RU003719"/>
    </source>
</evidence>
<dbReference type="GO" id="GO:0051287">
    <property type="term" value="F:NAD binding"/>
    <property type="evidence" value="ECO:0007669"/>
    <property type="project" value="InterPro"/>
</dbReference>
<sequence>MVKALLLENIHPTAADFLRSKGFDVEVAQGALDENELIEALDGVDLLGVRSKTNVTSRVLESCPHVSAVGCFSIGTNQVDLNFAAQHGIAVFNAPYSNTRSVMELVISDIIALMRRVPEHTLSIREHTWDKTAKKSHEVRGKTLGIIGYGNIGSQVSIIAEALGMNVVFYDIEEKLALGNATRMNSMEELLRISDAVTLHVDGRKSNTGLFGEKYFSMMKQDAVFMNLSRGFIIDIDALYNHLKSGHLSGAAVDVFPTEPKTIGDEFTTPLAQIPNVILTPHVGGSTLEAQKAIGEFVSHKMFDYLTEGNTSLSVNLPNLNVTGRSERKRSLESEFSNSATHNADTQKDTEITRISHLHTNLPGILAQLNNVLSAKNLNIVSQALATENDLGYVVTDIAGSLTEEDIASVEKIPGTIRVHVMH</sequence>
<dbReference type="GO" id="GO:0006564">
    <property type="term" value="P:L-serine biosynthetic process"/>
    <property type="evidence" value="ECO:0007669"/>
    <property type="project" value="UniProtKB-ARBA"/>
</dbReference>
<evidence type="ECO:0000313" key="15">
    <source>
        <dbReference type="Proteomes" id="UP000291289"/>
    </source>
</evidence>
<comment type="catalytic activity">
    <reaction evidence="9">
        <text>(R)-2-hydroxyglutarate + NAD(+) = 2-oxoglutarate + NADH + H(+)</text>
        <dbReference type="Rhea" id="RHEA:49612"/>
        <dbReference type="ChEBI" id="CHEBI:15378"/>
        <dbReference type="ChEBI" id="CHEBI:15801"/>
        <dbReference type="ChEBI" id="CHEBI:16810"/>
        <dbReference type="ChEBI" id="CHEBI:57540"/>
        <dbReference type="ChEBI" id="CHEBI:57945"/>
        <dbReference type="EC" id="1.1.1.399"/>
    </reaction>
</comment>
<dbReference type="InterPro" id="IPR006139">
    <property type="entry name" value="D-isomer_2_OHA_DH_cat_dom"/>
</dbReference>
<dbReference type="Pfam" id="PF02826">
    <property type="entry name" value="2-Hacid_dh_C"/>
    <property type="match status" value="1"/>
</dbReference>
<gene>
    <name evidence="14" type="ORF">EJ419_05975</name>
</gene>
<dbReference type="InterPro" id="IPR045865">
    <property type="entry name" value="ACT-like_dom_sf"/>
</dbReference>
<evidence type="ECO:0000256" key="4">
    <source>
        <dbReference type="ARBA" id="ARBA00022605"/>
    </source>
</evidence>
<dbReference type="Gene3D" id="3.30.70.260">
    <property type="match status" value="1"/>
</dbReference>
<dbReference type="GO" id="GO:0004617">
    <property type="term" value="F:phosphoglycerate dehydrogenase activity"/>
    <property type="evidence" value="ECO:0007669"/>
    <property type="project" value="UniProtKB-ARBA"/>
</dbReference>
<dbReference type="InterPro" id="IPR029752">
    <property type="entry name" value="D-isomer_DH_CS1"/>
</dbReference>
<evidence type="ECO:0000256" key="8">
    <source>
        <dbReference type="ARBA" id="ARBA00030455"/>
    </source>
</evidence>
<evidence type="ECO:0000313" key="14">
    <source>
        <dbReference type="EMBL" id="TCD53975.1"/>
    </source>
</evidence>
<dbReference type="CDD" id="cd12176">
    <property type="entry name" value="PGDH_3"/>
    <property type="match status" value="1"/>
</dbReference>
<evidence type="ECO:0000256" key="7">
    <source>
        <dbReference type="ARBA" id="ARBA00029440"/>
    </source>
</evidence>
<dbReference type="SUPFAM" id="SSF55021">
    <property type="entry name" value="ACT-like"/>
    <property type="match status" value="1"/>
</dbReference>
<dbReference type="EC" id="1.1.1.399" evidence="3"/>
<evidence type="ECO:0000259" key="11">
    <source>
        <dbReference type="Pfam" id="PF00389"/>
    </source>
</evidence>
<evidence type="ECO:0000256" key="3">
    <source>
        <dbReference type="ARBA" id="ARBA00013001"/>
    </source>
</evidence>
<evidence type="ECO:0000256" key="1">
    <source>
        <dbReference type="ARBA" id="ARBA00003800"/>
    </source>
</evidence>
<dbReference type="Pfam" id="PF00389">
    <property type="entry name" value="2-Hacid_dh"/>
    <property type="match status" value="1"/>
</dbReference>
<protein>
    <recommendedName>
        <fullName evidence="8">2-oxoglutarate reductase</fullName>
        <ecNumber evidence="3">1.1.1.399</ecNumber>
    </recommendedName>
    <alternativeName>
        <fullName evidence="8">2-oxoglutarate reductase</fullName>
    </alternativeName>
</protein>
<evidence type="ECO:0000256" key="9">
    <source>
        <dbReference type="ARBA" id="ARBA00048126"/>
    </source>
</evidence>
<evidence type="ECO:0000256" key="6">
    <source>
        <dbReference type="ARBA" id="ARBA00023027"/>
    </source>
</evidence>